<name>A0ACC2P3X2_9HYME</name>
<protein>
    <submittedName>
        <fullName evidence="1">Uncharacterized protein</fullName>
    </submittedName>
</protein>
<evidence type="ECO:0000313" key="1">
    <source>
        <dbReference type="EMBL" id="KAJ8678294.1"/>
    </source>
</evidence>
<comment type="caution">
    <text evidence="1">The sequence shown here is derived from an EMBL/GenBank/DDBJ whole genome shotgun (WGS) entry which is preliminary data.</text>
</comment>
<proteinExistence type="predicted"/>
<accession>A0ACC2P3X2</accession>
<keyword evidence="2" id="KW-1185">Reference proteome</keyword>
<organism evidence="1 2">
    <name type="scientific">Eretmocerus hayati</name>
    <dbReference type="NCBI Taxonomy" id="131215"/>
    <lineage>
        <taxon>Eukaryota</taxon>
        <taxon>Metazoa</taxon>
        <taxon>Ecdysozoa</taxon>
        <taxon>Arthropoda</taxon>
        <taxon>Hexapoda</taxon>
        <taxon>Insecta</taxon>
        <taxon>Pterygota</taxon>
        <taxon>Neoptera</taxon>
        <taxon>Endopterygota</taxon>
        <taxon>Hymenoptera</taxon>
        <taxon>Apocrita</taxon>
        <taxon>Proctotrupomorpha</taxon>
        <taxon>Chalcidoidea</taxon>
        <taxon>Aphelinidae</taxon>
        <taxon>Aphelininae</taxon>
        <taxon>Eretmocerus</taxon>
    </lineage>
</organism>
<sequence length="114" mass="12652">MEKVKSSLTGNDAFEITQFAVMTEFAGIFQSNTGMGENIPDWLQYDAEEESVICLACTGMVERSLPISSSVQNRSSKKAFVNNEYHTWFNGPSSFRSHQDSALNNTCLSLIQDA</sequence>
<dbReference type="Proteomes" id="UP001239111">
    <property type="component" value="Chromosome 2"/>
</dbReference>
<gene>
    <name evidence="1" type="ORF">QAD02_014081</name>
</gene>
<evidence type="ECO:0000313" key="2">
    <source>
        <dbReference type="Proteomes" id="UP001239111"/>
    </source>
</evidence>
<reference evidence="1" key="1">
    <citation type="submission" date="2023-04" db="EMBL/GenBank/DDBJ databases">
        <title>A chromosome-level genome assembly of the parasitoid wasp Eretmocerus hayati.</title>
        <authorList>
            <person name="Zhong Y."/>
            <person name="Liu S."/>
            <person name="Liu Y."/>
        </authorList>
    </citation>
    <scope>NUCLEOTIDE SEQUENCE</scope>
    <source>
        <strain evidence="1">ZJU_SS_LIU_2023</strain>
    </source>
</reference>
<dbReference type="EMBL" id="CM056742">
    <property type="protein sequence ID" value="KAJ8678294.1"/>
    <property type="molecule type" value="Genomic_DNA"/>
</dbReference>